<comment type="caution">
    <text evidence="2">The sequence shown here is derived from an EMBL/GenBank/DDBJ whole genome shotgun (WGS) entry which is preliminary data.</text>
</comment>
<keyword evidence="1" id="KW-0812">Transmembrane</keyword>
<feature type="transmembrane region" description="Helical" evidence="1">
    <location>
        <begin position="16"/>
        <end position="39"/>
    </location>
</feature>
<accession>A0ABR4IV99</accession>
<keyword evidence="1" id="KW-0472">Membrane</keyword>
<organism evidence="2 3">
    <name type="scientific">Aspergillus cavernicola</name>
    <dbReference type="NCBI Taxonomy" id="176166"/>
    <lineage>
        <taxon>Eukaryota</taxon>
        <taxon>Fungi</taxon>
        <taxon>Dikarya</taxon>
        <taxon>Ascomycota</taxon>
        <taxon>Pezizomycotina</taxon>
        <taxon>Eurotiomycetes</taxon>
        <taxon>Eurotiomycetidae</taxon>
        <taxon>Eurotiales</taxon>
        <taxon>Aspergillaceae</taxon>
        <taxon>Aspergillus</taxon>
        <taxon>Aspergillus subgen. Nidulantes</taxon>
    </lineage>
</organism>
<dbReference type="Proteomes" id="UP001610335">
    <property type="component" value="Unassembled WGS sequence"/>
</dbReference>
<reference evidence="2 3" key="1">
    <citation type="submission" date="2024-07" db="EMBL/GenBank/DDBJ databases">
        <title>Section-level genome sequencing and comparative genomics of Aspergillus sections Usti and Cavernicolus.</title>
        <authorList>
            <consortium name="Lawrence Berkeley National Laboratory"/>
            <person name="Nybo J.L."/>
            <person name="Vesth T.C."/>
            <person name="Theobald S."/>
            <person name="Frisvad J.C."/>
            <person name="Larsen T.O."/>
            <person name="Kjaerboelling I."/>
            <person name="Rothschild-Mancinelli K."/>
            <person name="Lyhne E.K."/>
            <person name="Kogle M.E."/>
            <person name="Barry K."/>
            <person name="Clum A."/>
            <person name="Na H."/>
            <person name="Ledsgaard L."/>
            <person name="Lin J."/>
            <person name="Lipzen A."/>
            <person name="Kuo A."/>
            <person name="Riley R."/>
            <person name="Mondo S."/>
            <person name="LaButti K."/>
            <person name="Haridas S."/>
            <person name="Pangalinan J."/>
            <person name="Salamov A.A."/>
            <person name="Simmons B.A."/>
            <person name="Magnuson J.K."/>
            <person name="Chen J."/>
            <person name="Drula E."/>
            <person name="Henrissat B."/>
            <person name="Wiebenga A."/>
            <person name="Lubbers R.J."/>
            <person name="Gomes A.C."/>
            <person name="Makela M.R."/>
            <person name="Stajich J."/>
            <person name="Grigoriev I.V."/>
            <person name="Mortensen U.H."/>
            <person name="De vries R.P."/>
            <person name="Baker S.E."/>
            <person name="Andersen M.R."/>
        </authorList>
    </citation>
    <scope>NUCLEOTIDE SEQUENCE [LARGE SCALE GENOMIC DNA]</scope>
    <source>
        <strain evidence="2 3">CBS 600.67</strain>
    </source>
</reference>
<gene>
    <name evidence="2" type="ORF">BDW59DRAFT_139841</name>
</gene>
<name>A0ABR4IV99_9EURO</name>
<keyword evidence="1" id="KW-1133">Transmembrane helix</keyword>
<sequence>MTILAHNLALILLKTLITVCTTFLYILSQYLLGVIVYTIKDNLQRKLAISISKYVNIY</sequence>
<evidence type="ECO:0000313" key="3">
    <source>
        <dbReference type="Proteomes" id="UP001610335"/>
    </source>
</evidence>
<keyword evidence="3" id="KW-1185">Reference proteome</keyword>
<evidence type="ECO:0000313" key="2">
    <source>
        <dbReference type="EMBL" id="KAL2831684.1"/>
    </source>
</evidence>
<evidence type="ECO:0000256" key="1">
    <source>
        <dbReference type="SAM" id="Phobius"/>
    </source>
</evidence>
<protein>
    <submittedName>
        <fullName evidence="2">Uncharacterized protein</fullName>
    </submittedName>
</protein>
<dbReference type="EMBL" id="JBFXLS010000008">
    <property type="protein sequence ID" value="KAL2831684.1"/>
    <property type="molecule type" value="Genomic_DNA"/>
</dbReference>
<proteinExistence type="predicted"/>